<dbReference type="GO" id="GO:0006412">
    <property type="term" value="P:translation"/>
    <property type="evidence" value="ECO:0007669"/>
    <property type="project" value="InterPro"/>
</dbReference>
<proteinExistence type="inferred from homology"/>
<evidence type="ECO:0000313" key="8">
    <source>
        <dbReference type="Proteomes" id="UP001222373"/>
    </source>
</evidence>
<evidence type="ECO:0000256" key="5">
    <source>
        <dbReference type="RuleBase" id="RU004005"/>
    </source>
</evidence>
<organism evidence="7 8">
    <name type="scientific">Candidatus Vidania fulgoroideorum</name>
    <dbReference type="NCBI Taxonomy" id="881286"/>
    <lineage>
        <taxon>Bacteria</taxon>
        <taxon>Pseudomonadati</taxon>
        <taxon>Pseudomonadota</taxon>
        <taxon>Betaproteobacteria</taxon>
        <taxon>Candidatus Vidania</taxon>
    </lineage>
</organism>
<dbReference type="AlphaFoldDB" id="A0AAX3N8A9"/>
<dbReference type="Pfam" id="PF00237">
    <property type="entry name" value="Ribosomal_L22"/>
    <property type="match status" value="1"/>
</dbReference>
<evidence type="ECO:0000313" key="7">
    <source>
        <dbReference type="EMBL" id="WDI79186.1"/>
    </source>
</evidence>
<evidence type="ECO:0000256" key="3">
    <source>
        <dbReference type="ARBA" id="ARBA00023274"/>
    </source>
</evidence>
<dbReference type="GO" id="GO:0019843">
    <property type="term" value="F:rRNA binding"/>
    <property type="evidence" value="ECO:0007669"/>
    <property type="project" value="UniProtKB-KW"/>
</dbReference>
<dbReference type="GO" id="GO:0003735">
    <property type="term" value="F:structural constituent of ribosome"/>
    <property type="evidence" value="ECO:0007669"/>
    <property type="project" value="InterPro"/>
</dbReference>
<name>A0AAX3N8A9_9PROT</name>
<dbReference type="Proteomes" id="UP001222373">
    <property type="component" value="Chromosome"/>
</dbReference>
<protein>
    <recommendedName>
        <fullName evidence="4">50S ribosomal protein L22</fullName>
    </recommendedName>
</protein>
<reference evidence="7" key="1">
    <citation type="submission" date="2022-11" db="EMBL/GenBank/DDBJ databases">
        <title>Genomic comparisons reveal selection pressure and functional variation between nutritional endosymbionts of cave-adapted and epigean Hawaiian planthoppers.</title>
        <authorList>
            <person name="Gossett J.M."/>
            <person name="Porter M.L."/>
            <person name="Vasquez Y."/>
            <person name="Bennett G.M."/>
            <person name="Chong R.A."/>
        </authorList>
    </citation>
    <scope>NUCLEOTIDE SEQUENCE</scope>
    <source>
        <strain evidence="7">OPOL2</strain>
    </source>
</reference>
<dbReference type="GO" id="GO:1990904">
    <property type="term" value="C:ribonucleoprotein complex"/>
    <property type="evidence" value="ECO:0007669"/>
    <property type="project" value="UniProtKB-KW"/>
</dbReference>
<comment type="similarity">
    <text evidence="1 5">Belongs to the universal ribosomal protein uL22 family.</text>
</comment>
<dbReference type="InterPro" id="IPR036394">
    <property type="entry name" value="Ribosomal_uL22_sf"/>
</dbReference>
<dbReference type="GO" id="GO:0005840">
    <property type="term" value="C:ribosome"/>
    <property type="evidence" value="ECO:0007669"/>
    <property type="project" value="UniProtKB-KW"/>
</dbReference>
<dbReference type="SUPFAM" id="SSF54843">
    <property type="entry name" value="Ribosomal protein L22"/>
    <property type="match status" value="1"/>
</dbReference>
<dbReference type="Gene3D" id="3.90.470.10">
    <property type="entry name" value="Ribosomal protein L22/L17"/>
    <property type="match status" value="1"/>
</dbReference>
<keyword evidence="2 5" id="KW-0689">Ribosomal protein</keyword>
<gene>
    <name evidence="7" type="ORF">ONB67_00580</name>
</gene>
<keyword evidence="6" id="KW-0699">rRNA-binding</keyword>
<dbReference type="EMBL" id="CP110500">
    <property type="protein sequence ID" value="WDI79186.1"/>
    <property type="molecule type" value="Genomic_DNA"/>
</dbReference>
<comment type="subunit">
    <text evidence="6">Part of the 50S ribosomal subunit.</text>
</comment>
<evidence type="ECO:0000256" key="1">
    <source>
        <dbReference type="ARBA" id="ARBA00009451"/>
    </source>
</evidence>
<dbReference type="InterPro" id="IPR001063">
    <property type="entry name" value="Ribosomal_uL22"/>
</dbReference>
<accession>A0AAX3N8A9</accession>
<sequence length="102" mass="12250">MKLVYKRINISLKKIKIYLKIIKKKKISKIINFLNKSNNKISIIIRKILFSSMYYINKNFVLDNIYATKSIKIIKRNFRAKGKMDFFKKRFCNIVVKLKNGK</sequence>
<keyword evidence="6" id="KW-0694">RNA-binding</keyword>
<evidence type="ECO:0000256" key="2">
    <source>
        <dbReference type="ARBA" id="ARBA00022980"/>
    </source>
</evidence>
<keyword evidence="3 5" id="KW-0687">Ribonucleoprotein</keyword>
<evidence type="ECO:0000256" key="6">
    <source>
        <dbReference type="RuleBase" id="RU004006"/>
    </source>
</evidence>
<evidence type="ECO:0000256" key="4">
    <source>
        <dbReference type="ARBA" id="ARBA00035480"/>
    </source>
</evidence>